<dbReference type="Gene3D" id="2.115.10.20">
    <property type="entry name" value="Glycosyl hydrolase domain, family 43"/>
    <property type="match status" value="1"/>
</dbReference>
<feature type="chain" id="PRO_5043532471" evidence="6">
    <location>
        <begin position="27"/>
        <end position="816"/>
    </location>
</feature>
<feature type="site" description="Important for catalytic activity, responsible for pKa modulation of the active site Glu and correct orientation of both the proton donor and substrate" evidence="5">
    <location>
        <position position="149"/>
    </location>
</feature>
<dbReference type="InterPro" id="IPR006710">
    <property type="entry name" value="Glyco_hydro_43"/>
</dbReference>
<feature type="signal peptide" evidence="6">
    <location>
        <begin position="1"/>
        <end position="26"/>
    </location>
</feature>
<evidence type="ECO:0000256" key="6">
    <source>
        <dbReference type="SAM" id="SignalP"/>
    </source>
</evidence>
<dbReference type="GO" id="GO:0004553">
    <property type="term" value="F:hydrolase activity, hydrolyzing O-glycosyl compounds"/>
    <property type="evidence" value="ECO:0007669"/>
    <property type="project" value="InterPro"/>
</dbReference>
<comment type="similarity">
    <text evidence="1">Belongs to the glycosyl hydrolase 43 family.</text>
</comment>
<dbReference type="PANTHER" id="PTHR42812">
    <property type="entry name" value="BETA-XYLOSIDASE"/>
    <property type="match status" value="1"/>
</dbReference>
<evidence type="ECO:0000313" key="7">
    <source>
        <dbReference type="EMBL" id="MDN0023571.1"/>
    </source>
</evidence>
<dbReference type="GO" id="GO:0005975">
    <property type="term" value="P:carbohydrate metabolic process"/>
    <property type="evidence" value="ECO:0007669"/>
    <property type="project" value="InterPro"/>
</dbReference>
<dbReference type="Pfam" id="PF04616">
    <property type="entry name" value="Glyco_hydro_43"/>
    <property type="match status" value="1"/>
</dbReference>
<keyword evidence="6" id="KW-0732">Signal</keyword>
<keyword evidence="3" id="KW-0326">Glycosidase</keyword>
<evidence type="ECO:0000313" key="10">
    <source>
        <dbReference type="Proteomes" id="UP001168478"/>
    </source>
</evidence>
<evidence type="ECO:0000256" key="1">
    <source>
        <dbReference type="ARBA" id="ARBA00009865"/>
    </source>
</evidence>
<reference evidence="8" key="1">
    <citation type="submission" date="2023-06" db="EMBL/GenBank/DDBJ databases">
        <authorList>
            <person name="Zeman M."/>
            <person name="Kubasova T."/>
            <person name="Jahodarova E."/>
            <person name="Nykrynova M."/>
            <person name="Rychlik I."/>
        </authorList>
    </citation>
    <scope>NUCLEOTIDE SEQUENCE</scope>
    <source>
        <strain evidence="8">ET15</strain>
        <strain evidence="7">ET37</strain>
    </source>
</reference>
<organism evidence="8 10">
    <name type="scientific">Leyella lascolaii</name>
    <dbReference type="NCBI Taxonomy" id="1776379"/>
    <lineage>
        <taxon>Bacteria</taxon>
        <taxon>Pseudomonadati</taxon>
        <taxon>Bacteroidota</taxon>
        <taxon>Bacteroidia</taxon>
        <taxon>Bacteroidales</taxon>
        <taxon>Prevotellaceae</taxon>
        <taxon>Leyella</taxon>
    </lineage>
</organism>
<dbReference type="SUPFAM" id="SSF75005">
    <property type="entry name" value="Arabinanase/levansucrase/invertase"/>
    <property type="match status" value="1"/>
</dbReference>
<evidence type="ECO:0000313" key="8">
    <source>
        <dbReference type="EMBL" id="MDN0026144.1"/>
    </source>
</evidence>
<feature type="active site" description="Proton acceptor" evidence="4">
    <location>
        <position position="39"/>
    </location>
</feature>
<feature type="active site" description="Proton donor" evidence="4">
    <location>
        <position position="208"/>
    </location>
</feature>
<reference evidence="8" key="2">
    <citation type="submission" date="2023-08" db="EMBL/GenBank/DDBJ databases">
        <title>Identification and characterization of horizontal gene transfer across gut microbiota members of farm animals based on homology search.</title>
        <authorList>
            <person name="Schwarzerova J."/>
            <person name="Nykrynova M."/>
            <person name="Jureckova K."/>
            <person name="Cejkova D."/>
            <person name="Rychlik I."/>
        </authorList>
    </citation>
    <scope>NUCLEOTIDE SEQUENCE</scope>
    <source>
        <strain evidence="8">ET15</strain>
        <strain evidence="7">ET37</strain>
    </source>
</reference>
<keyword evidence="2" id="KW-0378">Hydrolase</keyword>
<keyword evidence="9" id="KW-1185">Reference proteome</keyword>
<gene>
    <name evidence="7" type="ORF">QVN81_11165</name>
    <name evidence="8" type="ORF">QVN84_11545</name>
</gene>
<name>A0AAW7JLN6_9BACT</name>
<evidence type="ECO:0000256" key="5">
    <source>
        <dbReference type="PIRSR" id="PIRSR606710-2"/>
    </source>
</evidence>
<dbReference type="PANTHER" id="PTHR42812:SF5">
    <property type="entry name" value="ENDO-ARABINASE"/>
    <property type="match status" value="1"/>
</dbReference>
<comment type="caution">
    <text evidence="8">The sequence shown here is derived from an EMBL/GenBank/DDBJ whole genome shotgun (WGS) entry which is preliminary data.</text>
</comment>
<dbReference type="AlphaFoldDB" id="A0AAW7JLN6"/>
<proteinExistence type="inferred from homology"/>
<dbReference type="InterPro" id="IPR023296">
    <property type="entry name" value="Glyco_hydro_beta-prop_sf"/>
</dbReference>
<dbReference type="InterPro" id="IPR051795">
    <property type="entry name" value="Glycosyl_Hydrlase_43"/>
</dbReference>
<dbReference type="Proteomes" id="UP001168478">
    <property type="component" value="Unassembled WGS sequence"/>
</dbReference>
<evidence type="ECO:0000313" key="9">
    <source>
        <dbReference type="Proteomes" id="UP001167831"/>
    </source>
</evidence>
<evidence type="ECO:0000256" key="4">
    <source>
        <dbReference type="PIRSR" id="PIRSR606710-1"/>
    </source>
</evidence>
<dbReference type="EMBL" id="JAUEIF010000012">
    <property type="protein sequence ID" value="MDN0026144.1"/>
    <property type="molecule type" value="Genomic_DNA"/>
</dbReference>
<evidence type="ECO:0000256" key="3">
    <source>
        <dbReference type="ARBA" id="ARBA00023295"/>
    </source>
</evidence>
<protein>
    <submittedName>
        <fullName evidence="8">Family 43 glycosylhydrolase</fullName>
    </submittedName>
</protein>
<accession>A0AAW7JLN6</accession>
<dbReference type="Proteomes" id="UP001167831">
    <property type="component" value="Unassembled WGS sequence"/>
</dbReference>
<dbReference type="EMBL" id="JAUEIE010000014">
    <property type="protein sequence ID" value="MDN0023571.1"/>
    <property type="molecule type" value="Genomic_DNA"/>
</dbReference>
<evidence type="ECO:0000256" key="2">
    <source>
        <dbReference type="ARBA" id="ARBA00022801"/>
    </source>
</evidence>
<sequence length="816" mass="91942">MTTTYARLSRASASVLASLCITGLCAQNLSNPVLEGIADAGVMKYAGKYYLGGVSTYGDFFVSDNLTEWNRRIHVFDLDNDWTRGTGARNNQVHADDITYSGGLFHLLFSVNYWGDDRHIVHITHATSPSISGPFEEVRKDQWFENRIDPQVFCDEDGRLYLYMVKFTDGNTIWARPMNSDFSFAGDAVQQFSSQPGTWETMDNRVAEGPFVIKYRGRYYMMYNANHTAPEYGNYRLGVCEAASPMAFGPGGKYPWSVVGPDTEALDDDNIDLIVYGADTFRPVSLDADTIRFRIDRDLNGRPYMKLAQRGGCEVALNGHTVNPDSKSDYRLIPIDRRLIRKGENVITVRRKGNSSRLVGLAIYDMTDDRAGDLMLTPGQPSIVRGPNGWEWWLVYMANKAWKRNQHIDRIHFTGGRLYVDGITSPYSKGFHPVPAMPRHSGKSLDGVTVSDAYLLEVTFAAHSPAQSVSIGGKSVSLPPQMSREAAHVWRIERNHGMLTVWIDNVLVCDHEHIDKDNRAADISGNVEYLSYNEGYDEYARHFSGWDGLKADDGGLILGRSDVMKGDAATSYELSVQFDNATPDRGRYGLYAALQDADNYVRVTIDAARRSLITEHCVKGRTTTSETPLSHTAVHYPDIKYTDSFEKQYRFDSDTYVSSILLPRLDADNDPYARSLSLDEHAQRKFRDDMASLMDFSWLDGDTWRKIEYKTVGSGHPGWQKITFPTVRTRALRMINSNPHDNNRNIYRIKTCRDFAATCQLRVDRRGKTIHIFADNRELATVSLKKNVPARTGLHSDGAADLRAANVLYYVVSEAR</sequence>
<dbReference type="RefSeq" id="WP_289826062.1">
    <property type="nucleotide sequence ID" value="NZ_JAUEIE010000014.1"/>
</dbReference>